<evidence type="ECO:0000313" key="2">
    <source>
        <dbReference type="EMBL" id="TBU51111.1"/>
    </source>
</evidence>
<feature type="compositionally biased region" description="Basic and acidic residues" evidence="1">
    <location>
        <begin position="152"/>
        <end position="161"/>
    </location>
</feature>
<dbReference type="Proteomes" id="UP000292082">
    <property type="component" value="Unassembled WGS sequence"/>
</dbReference>
<evidence type="ECO:0000313" key="3">
    <source>
        <dbReference type="Proteomes" id="UP000292082"/>
    </source>
</evidence>
<reference evidence="2 3" key="1">
    <citation type="submission" date="2019-01" db="EMBL/GenBank/DDBJ databases">
        <title>Draft genome sequences of three monokaryotic isolates of the white-rot basidiomycete fungus Dichomitus squalens.</title>
        <authorList>
            <consortium name="DOE Joint Genome Institute"/>
            <person name="Lopez S.C."/>
            <person name="Andreopoulos B."/>
            <person name="Pangilinan J."/>
            <person name="Lipzen A."/>
            <person name="Riley R."/>
            <person name="Ahrendt S."/>
            <person name="Ng V."/>
            <person name="Barry K."/>
            <person name="Daum C."/>
            <person name="Grigoriev I.V."/>
            <person name="Hilden K.S."/>
            <person name="Makela M.R."/>
            <person name="de Vries R.P."/>
        </authorList>
    </citation>
    <scope>NUCLEOTIDE SEQUENCE [LARGE SCALE GENOMIC DNA]</scope>
    <source>
        <strain evidence="2 3">CBS 464.89</strain>
    </source>
</reference>
<sequence length="183" mass="20593">MDANDPDNVPFGFVDPDDIIQLTYLIPAFEHGGTTDLLGPSKLARRLKDDGDDDDDWRYFYVCGPTATYTCGIWAVVSGIGVWVWVLKTPEDTPSGSRDVAALARVNLVPESQTPLSPLAGIAATWPRTQTQTQTRTRTRTRTWSHMQARQNRKEESDQMRRQTKMCGPVRERVKPAARLKMT</sequence>
<dbReference type="EMBL" id="ML145394">
    <property type="protein sequence ID" value="TBU51111.1"/>
    <property type="molecule type" value="Genomic_DNA"/>
</dbReference>
<proteinExistence type="predicted"/>
<evidence type="ECO:0000256" key="1">
    <source>
        <dbReference type="SAM" id="MobiDB-lite"/>
    </source>
</evidence>
<gene>
    <name evidence="2" type="ORF">BD310DRAFT_416512</name>
</gene>
<accession>A0A4Q9PDT0</accession>
<name>A0A4Q9PDT0_9APHY</name>
<organism evidence="2 3">
    <name type="scientific">Dichomitus squalens</name>
    <dbReference type="NCBI Taxonomy" id="114155"/>
    <lineage>
        <taxon>Eukaryota</taxon>
        <taxon>Fungi</taxon>
        <taxon>Dikarya</taxon>
        <taxon>Basidiomycota</taxon>
        <taxon>Agaricomycotina</taxon>
        <taxon>Agaricomycetes</taxon>
        <taxon>Polyporales</taxon>
        <taxon>Polyporaceae</taxon>
        <taxon>Dichomitus</taxon>
    </lineage>
</organism>
<feature type="region of interest" description="Disordered" evidence="1">
    <location>
        <begin position="128"/>
        <end position="166"/>
    </location>
</feature>
<keyword evidence="3" id="KW-1185">Reference proteome</keyword>
<protein>
    <submittedName>
        <fullName evidence="2">Uncharacterized protein</fullName>
    </submittedName>
</protein>
<dbReference type="AlphaFoldDB" id="A0A4Q9PDT0"/>